<keyword evidence="2 12" id="KW-0813">Transport</keyword>
<dbReference type="Proteomes" id="UP000198525">
    <property type="component" value="Unassembled WGS sequence"/>
</dbReference>
<reference evidence="14 15" key="1">
    <citation type="submission" date="2016-10" db="EMBL/GenBank/DDBJ databases">
        <authorList>
            <person name="de Groot N.N."/>
        </authorList>
    </citation>
    <scope>NUCLEOTIDE SEQUENCE [LARGE SCALE GENOMIC DNA]</scope>
    <source>
        <strain evidence="14 15">CGMCC 1.6133</strain>
    </source>
</reference>
<evidence type="ECO:0000256" key="8">
    <source>
        <dbReference type="ARBA" id="ARBA00023065"/>
    </source>
</evidence>
<evidence type="ECO:0000256" key="11">
    <source>
        <dbReference type="ARBA" id="ARBA00023237"/>
    </source>
</evidence>
<evidence type="ECO:0000256" key="5">
    <source>
        <dbReference type="ARBA" id="ARBA00022692"/>
    </source>
</evidence>
<keyword evidence="15" id="KW-1185">Reference proteome</keyword>
<evidence type="ECO:0000256" key="7">
    <source>
        <dbReference type="ARBA" id="ARBA00023004"/>
    </source>
</evidence>
<dbReference type="GO" id="GO:0015344">
    <property type="term" value="F:siderophore uptake transmembrane transporter activity"/>
    <property type="evidence" value="ECO:0007669"/>
    <property type="project" value="TreeGrafter"/>
</dbReference>
<evidence type="ECO:0000256" key="4">
    <source>
        <dbReference type="ARBA" id="ARBA00022496"/>
    </source>
</evidence>
<proteinExistence type="inferred from homology"/>
<evidence type="ECO:0000256" key="9">
    <source>
        <dbReference type="ARBA" id="ARBA00023077"/>
    </source>
</evidence>
<gene>
    <name evidence="14" type="ORF">SAMN04487954_10473</name>
</gene>
<sequence length="126" mass="14226">MSYLTDALKLTAAYTYTDARDKDDNRKALIPRHMASAWLNYDFEGTALDGLRLGAGIRHAGESVDGDITVPDYTVGDAMASYDFNRHWTAQINVNNVTDEEYVASCDFWCYYGESRSVIGSLSYRW</sequence>
<dbReference type="InterPro" id="IPR036942">
    <property type="entry name" value="Beta-barrel_TonB_sf"/>
</dbReference>
<evidence type="ECO:0000256" key="10">
    <source>
        <dbReference type="ARBA" id="ARBA00023136"/>
    </source>
</evidence>
<evidence type="ECO:0000313" key="15">
    <source>
        <dbReference type="Proteomes" id="UP000198525"/>
    </source>
</evidence>
<evidence type="ECO:0000313" key="14">
    <source>
        <dbReference type="EMBL" id="SDJ31454.1"/>
    </source>
</evidence>
<dbReference type="InterPro" id="IPR000531">
    <property type="entry name" value="Beta-barrel_TonB"/>
</dbReference>
<name>A0A1G8SQK2_9GAMM</name>
<keyword evidence="7" id="KW-0408">Iron</keyword>
<organism evidence="14 15">
    <name type="scientific">Billgrantia gudaonensis</name>
    <dbReference type="NCBI Taxonomy" id="376427"/>
    <lineage>
        <taxon>Bacteria</taxon>
        <taxon>Pseudomonadati</taxon>
        <taxon>Pseudomonadota</taxon>
        <taxon>Gammaproteobacteria</taxon>
        <taxon>Oceanospirillales</taxon>
        <taxon>Halomonadaceae</taxon>
        <taxon>Billgrantia</taxon>
    </lineage>
</organism>
<evidence type="ECO:0000256" key="1">
    <source>
        <dbReference type="ARBA" id="ARBA00004571"/>
    </source>
</evidence>
<dbReference type="InterPro" id="IPR039426">
    <property type="entry name" value="TonB-dep_rcpt-like"/>
</dbReference>
<dbReference type="Gene3D" id="2.40.170.20">
    <property type="entry name" value="TonB-dependent receptor, beta-barrel domain"/>
    <property type="match status" value="1"/>
</dbReference>
<protein>
    <submittedName>
        <fullName evidence="14">TonB dependent receptor</fullName>
    </submittedName>
</protein>
<feature type="domain" description="TonB-dependent receptor-like beta-barrel" evidence="13">
    <location>
        <begin position="8"/>
        <end position="97"/>
    </location>
</feature>
<dbReference type="STRING" id="376427.SAMN04487954_10473"/>
<dbReference type="GO" id="GO:0009279">
    <property type="term" value="C:cell outer membrane"/>
    <property type="evidence" value="ECO:0007669"/>
    <property type="project" value="UniProtKB-SubCell"/>
</dbReference>
<evidence type="ECO:0000256" key="6">
    <source>
        <dbReference type="ARBA" id="ARBA00022729"/>
    </source>
</evidence>
<keyword evidence="10 12" id="KW-0472">Membrane</keyword>
<evidence type="ECO:0000256" key="3">
    <source>
        <dbReference type="ARBA" id="ARBA00022452"/>
    </source>
</evidence>
<keyword evidence="3 12" id="KW-1134">Transmembrane beta strand</keyword>
<keyword evidence="9" id="KW-0798">TonB box</keyword>
<comment type="similarity">
    <text evidence="12">Belongs to the TonB-dependent receptor family.</text>
</comment>
<dbReference type="PROSITE" id="PS52016">
    <property type="entry name" value="TONB_DEPENDENT_REC_3"/>
    <property type="match status" value="1"/>
</dbReference>
<evidence type="ECO:0000256" key="12">
    <source>
        <dbReference type="PROSITE-ProRule" id="PRU01360"/>
    </source>
</evidence>
<accession>A0A1G8SQK2</accession>
<keyword evidence="4" id="KW-0410">Iron transport</keyword>
<dbReference type="PANTHER" id="PTHR32552">
    <property type="entry name" value="FERRICHROME IRON RECEPTOR-RELATED"/>
    <property type="match status" value="1"/>
</dbReference>
<keyword evidence="11 12" id="KW-0998">Cell outer membrane</keyword>
<keyword evidence="5 12" id="KW-0812">Transmembrane</keyword>
<dbReference type="EMBL" id="FNES01000004">
    <property type="protein sequence ID" value="SDJ31454.1"/>
    <property type="molecule type" value="Genomic_DNA"/>
</dbReference>
<dbReference type="AlphaFoldDB" id="A0A1G8SQK2"/>
<dbReference type="Pfam" id="PF00593">
    <property type="entry name" value="TonB_dep_Rec_b-barrel"/>
    <property type="match status" value="1"/>
</dbReference>
<comment type="subcellular location">
    <subcellularLocation>
        <location evidence="1 12">Cell outer membrane</location>
        <topology evidence="1 12">Multi-pass membrane protein</topology>
    </subcellularLocation>
</comment>
<dbReference type="SUPFAM" id="SSF56935">
    <property type="entry name" value="Porins"/>
    <property type="match status" value="1"/>
</dbReference>
<evidence type="ECO:0000256" key="2">
    <source>
        <dbReference type="ARBA" id="ARBA00022448"/>
    </source>
</evidence>
<evidence type="ECO:0000259" key="13">
    <source>
        <dbReference type="Pfam" id="PF00593"/>
    </source>
</evidence>
<dbReference type="PANTHER" id="PTHR32552:SF68">
    <property type="entry name" value="FERRICHROME OUTER MEMBRANE TRANSPORTER_PHAGE RECEPTOR"/>
    <property type="match status" value="1"/>
</dbReference>
<keyword evidence="6" id="KW-0732">Signal</keyword>
<keyword evidence="8" id="KW-0406">Ion transport</keyword>
<keyword evidence="14" id="KW-0675">Receptor</keyword>